<accession>A0ABV7G2L6</accession>
<evidence type="ECO:0000256" key="2">
    <source>
        <dbReference type="ARBA" id="ARBA00023125"/>
    </source>
</evidence>
<dbReference type="InterPro" id="IPR001845">
    <property type="entry name" value="HTH_ArsR_DNA-bd_dom"/>
</dbReference>
<reference evidence="6" key="1">
    <citation type="journal article" date="2019" name="Int. J. Syst. Evol. Microbiol.">
        <title>The Global Catalogue of Microorganisms (GCM) 10K type strain sequencing project: providing services to taxonomists for standard genome sequencing and annotation.</title>
        <authorList>
            <consortium name="The Broad Institute Genomics Platform"/>
            <consortium name="The Broad Institute Genome Sequencing Center for Infectious Disease"/>
            <person name="Wu L."/>
            <person name="Ma J."/>
        </authorList>
    </citation>
    <scope>NUCLEOTIDE SEQUENCE [LARGE SCALE GENOMIC DNA]</scope>
    <source>
        <strain evidence="6">KCTC 52094</strain>
    </source>
</reference>
<proteinExistence type="predicted"/>
<dbReference type="SUPFAM" id="SSF46785">
    <property type="entry name" value="Winged helix' DNA-binding domain"/>
    <property type="match status" value="1"/>
</dbReference>
<keyword evidence="2" id="KW-0238">DNA-binding</keyword>
<dbReference type="SMART" id="SM00418">
    <property type="entry name" value="HTH_ARSR"/>
    <property type="match status" value="1"/>
</dbReference>
<comment type="caution">
    <text evidence="5">The sequence shown here is derived from an EMBL/GenBank/DDBJ whole genome shotgun (WGS) entry which is preliminary data.</text>
</comment>
<keyword evidence="6" id="KW-1185">Reference proteome</keyword>
<dbReference type="PRINTS" id="PR00778">
    <property type="entry name" value="HTHARSR"/>
</dbReference>
<dbReference type="PANTHER" id="PTHR33154">
    <property type="entry name" value="TRANSCRIPTIONAL REGULATOR, ARSR FAMILY"/>
    <property type="match status" value="1"/>
</dbReference>
<keyword evidence="1" id="KW-0805">Transcription regulation</keyword>
<protein>
    <submittedName>
        <fullName evidence="5">ArsR/SmtB family transcription factor</fullName>
    </submittedName>
</protein>
<dbReference type="CDD" id="cd00090">
    <property type="entry name" value="HTH_ARSR"/>
    <property type="match status" value="1"/>
</dbReference>
<sequence>MQDPYPHPELTAVTLAEALAALADPVRLRILCALSCGAERGWGDFDLPIAPSTLSHHLKVLRGAGLVCQRRQGTRCQVMLRSEFEVRFPGLLHAVLRQAQTSPEVDPRP</sequence>
<dbReference type="EMBL" id="JBHRTN010000008">
    <property type="protein sequence ID" value="MFC3124931.1"/>
    <property type="molecule type" value="Genomic_DNA"/>
</dbReference>
<dbReference type="InterPro" id="IPR011991">
    <property type="entry name" value="ArsR-like_HTH"/>
</dbReference>
<evidence type="ECO:0000313" key="5">
    <source>
        <dbReference type="EMBL" id="MFC3124931.1"/>
    </source>
</evidence>
<dbReference type="PANTHER" id="PTHR33154:SF12">
    <property type="entry name" value="TRANSCRIPTIONAL REGULATORY PROTEIN"/>
    <property type="match status" value="1"/>
</dbReference>
<dbReference type="NCBIfam" id="NF033788">
    <property type="entry name" value="HTH_metalloreg"/>
    <property type="match status" value="1"/>
</dbReference>
<evidence type="ECO:0000256" key="3">
    <source>
        <dbReference type="ARBA" id="ARBA00023163"/>
    </source>
</evidence>
<name>A0ABV7G2L6_9PROT</name>
<evidence type="ECO:0000259" key="4">
    <source>
        <dbReference type="PROSITE" id="PS50987"/>
    </source>
</evidence>
<dbReference type="Pfam" id="PF01022">
    <property type="entry name" value="HTH_5"/>
    <property type="match status" value="1"/>
</dbReference>
<gene>
    <name evidence="5" type="ORF">ACFOD4_07660</name>
</gene>
<feature type="domain" description="HTH arsR-type" evidence="4">
    <location>
        <begin position="7"/>
        <end position="103"/>
    </location>
</feature>
<dbReference type="InterPro" id="IPR051081">
    <property type="entry name" value="HTH_MetalResp_TranReg"/>
</dbReference>
<evidence type="ECO:0000256" key="1">
    <source>
        <dbReference type="ARBA" id="ARBA00023015"/>
    </source>
</evidence>
<dbReference type="InterPro" id="IPR036390">
    <property type="entry name" value="WH_DNA-bd_sf"/>
</dbReference>
<dbReference type="Proteomes" id="UP001595593">
    <property type="component" value="Unassembled WGS sequence"/>
</dbReference>
<keyword evidence="3" id="KW-0804">Transcription</keyword>
<evidence type="ECO:0000313" key="6">
    <source>
        <dbReference type="Proteomes" id="UP001595593"/>
    </source>
</evidence>
<dbReference type="InterPro" id="IPR036388">
    <property type="entry name" value="WH-like_DNA-bd_sf"/>
</dbReference>
<dbReference type="PROSITE" id="PS50987">
    <property type="entry name" value="HTH_ARSR_2"/>
    <property type="match status" value="1"/>
</dbReference>
<organism evidence="5 6">
    <name type="scientific">Teichococcus globiformis</name>
    <dbReference type="NCBI Taxonomy" id="2307229"/>
    <lineage>
        <taxon>Bacteria</taxon>
        <taxon>Pseudomonadati</taxon>
        <taxon>Pseudomonadota</taxon>
        <taxon>Alphaproteobacteria</taxon>
        <taxon>Acetobacterales</taxon>
        <taxon>Roseomonadaceae</taxon>
        <taxon>Roseomonas</taxon>
    </lineage>
</organism>
<dbReference type="RefSeq" id="WP_379595355.1">
    <property type="nucleotide sequence ID" value="NZ_JBHRTN010000008.1"/>
</dbReference>
<dbReference type="Gene3D" id="1.10.10.10">
    <property type="entry name" value="Winged helix-like DNA-binding domain superfamily/Winged helix DNA-binding domain"/>
    <property type="match status" value="1"/>
</dbReference>